<dbReference type="PANTHER" id="PTHR24291">
    <property type="entry name" value="CYTOCHROME P450 FAMILY 4"/>
    <property type="match status" value="1"/>
</dbReference>
<dbReference type="GO" id="GO:0016705">
    <property type="term" value="F:oxidoreductase activity, acting on paired donors, with incorporation or reduction of molecular oxygen"/>
    <property type="evidence" value="ECO:0007669"/>
    <property type="project" value="InterPro"/>
</dbReference>
<reference evidence="14" key="1">
    <citation type="submission" date="2016-07" db="EMBL/GenBank/DDBJ databases">
        <authorList>
            <person name="Bretaudeau A."/>
        </authorList>
    </citation>
    <scope>NUCLEOTIDE SEQUENCE</scope>
    <source>
        <strain evidence="14">Rice</strain>
        <tissue evidence="14">Whole body</tissue>
    </source>
</reference>
<dbReference type="InterPro" id="IPR036396">
    <property type="entry name" value="Cyt_P450_sf"/>
</dbReference>
<dbReference type="AlphaFoldDB" id="A0A2H1WBJ1"/>
<dbReference type="GO" id="GO:0004497">
    <property type="term" value="F:monooxygenase activity"/>
    <property type="evidence" value="ECO:0007669"/>
    <property type="project" value="UniProtKB-KW"/>
</dbReference>
<dbReference type="Gene3D" id="1.10.630.10">
    <property type="entry name" value="Cytochrome P450"/>
    <property type="match status" value="1"/>
</dbReference>
<comment type="cofactor">
    <cofactor evidence="1">
        <name>heme</name>
        <dbReference type="ChEBI" id="CHEBI:30413"/>
    </cofactor>
</comment>
<keyword evidence="9" id="KW-0492">Microsome</keyword>
<dbReference type="Pfam" id="PF00067">
    <property type="entry name" value="p450"/>
    <property type="match status" value="1"/>
</dbReference>
<evidence type="ECO:0000256" key="6">
    <source>
        <dbReference type="ARBA" id="ARBA00022617"/>
    </source>
</evidence>
<organism evidence="14">
    <name type="scientific">Spodoptera frugiperda</name>
    <name type="common">Fall armyworm</name>
    <dbReference type="NCBI Taxonomy" id="7108"/>
    <lineage>
        <taxon>Eukaryota</taxon>
        <taxon>Metazoa</taxon>
        <taxon>Ecdysozoa</taxon>
        <taxon>Arthropoda</taxon>
        <taxon>Hexapoda</taxon>
        <taxon>Insecta</taxon>
        <taxon>Pterygota</taxon>
        <taxon>Neoptera</taxon>
        <taxon>Endopterygota</taxon>
        <taxon>Lepidoptera</taxon>
        <taxon>Glossata</taxon>
        <taxon>Ditrysia</taxon>
        <taxon>Noctuoidea</taxon>
        <taxon>Noctuidae</taxon>
        <taxon>Amphipyrinae</taxon>
        <taxon>Spodoptera</taxon>
    </lineage>
</organism>
<sequence length="288" mass="33198">MLWLVLLVITLGFAYRWYKIRRILQVARQIKCDIKAYPLLGHAYLFIGDGESKRMRTFERLGREAIKNGGLTNMWLGDNYFIPVVVDPVDLEVILKSSLEKDDVMRFPRNLVGGGTILAPGKLLQILSQVSLWRLRRKVLAPTFSPKNLNNFVRIFSRQSSVLAEQLQTEADSGPFSVWKYLTSYTMDSVCVTDYYFRSSETALGVNVNAQKTEDEPFLKAFEKCCILIAERMVQPWLHPDAVYKLLPYHEAFESSKKLIYDFIEKVQIVKSQRITIKENKDGVNKSK</sequence>
<dbReference type="GO" id="GO:0005789">
    <property type="term" value="C:endoplasmic reticulum membrane"/>
    <property type="evidence" value="ECO:0007669"/>
    <property type="project" value="UniProtKB-SubCell"/>
</dbReference>
<gene>
    <name evidence="14" type="primary">SFRICE006802.2</name>
    <name evidence="14" type="ORF">SFRICE_006802.2</name>
</gene>
<evidence type="ECO:0000256" key="8">
    <source>
        <dbReference type="ARBA" id="ARBA00022824"/>
    </source>
</evidence>
<evidence type="ECO:0000256" key="1">
    <source>
        <dbReference type="ARBA" id="ARBA00001971"/>
    </source>
</evidence>
<proteinExistence type="inferred from homology"/>
<keyword evidence="10" id="KW-0560">Oxidoreductase</keyword>
<keyword evidence="11" id="KW-0408">Iron</keyword>
<evidence type="ECO:0000256" key="12">
    <source>
        <dbReference type="ARBA" id="ARBA00023033"/>
    </source>
</evidence>
<evidence type="ECO:0000256" key="9">
    <source>
        <dbReference type="ARBA" id="ARBA00022848"/>
    </source>
</evidence>
<evidence type="ECO:0000256" key="4">
    <source>
        <dbReference type="ARBA" id="ARBA00004406"/>
    </source>
</evidence>
<dbReference type="SUPFAM" id="SSF48264">
    <property type="entry name" value="Cytochrome P450"/>
    <property type="match status" value="1"/>
</dbReference>
<keyword evidence="6" id="KW-0349">Heme</keyword>
<comment type="subcellular location">
    <subcellularLocation>
        <location evidence="4">Endoplasmic reticulum membrane</location>
        <topology evidence="4">Peripheral membrane protein</topology>
    </subcellularLocation>
    <subcellularLocation>
        <location evidence="3">Microsome membrane</location>
        <topology evidence="3">Peripheral membrane protein</topology>
    </subcellularLocation>
</comment>
<keyword evidence="8" id="KW-0256">Endoplasmic reticulum</keyword>
<evidence type="ECO:0000256" key="10">
    <source>
        <dbReference type="ARBA" id="ARBA00023002"/>
    </source>
</evidence>
<accession>A0A2H1WBJ1</accession>
<comment type="similarity">
    <text evidence="5">Belongs to the cytochrome P450 family.</text>
</comment>
<dbReference type="GO" id="GO:0020037">
    <property type="term" value="F:heme binding"/>
    <property type="evidence" value="ECO:0007669"/>
    <property type="project" value="InterPro"/>
</dbReference>
<name>A0A2H1WBJ1_SPOFR</name>
<dbReference type="GO" id="GO:0005506">
    <property type="term" value="F:iron ion binding"/>
    <property type="evidence" value="ECO:0007669"/>
    <property type="project" value="InterPro"/>
</dbReference>
<evidence type="ECO:0000313" key="14">
    <source>
        <dbReference type="EMBL" id="SOQ50449.1"/>
    </source>
</evidence>
<evidence type="ECO:0000256" key="5">
    <source>
        <dbReference type="ARBA" id="ARBA00010617"/>
    </source>
</evidence>
<keyword evidence="13" id="KW-0472">Membrane</keyword>
<evidence type="ECO:0000256" key="3">
    <source>
        <dbReference type="ARBA" id="ARBA00004174"/>
    </source>
</evidence>
<dbReference type="InterPro" id="IPR001128">
    <property type="entry name" value="Cyt_P450"/>
</dbReference>
<dbReference type="InterPro" id="IPR050196">
    <property type="entry name" value="Cytochrome_P450_Monoox"/>
</dbReference>
<protein>
    <submittedName>
        <fullName evidence="14">SFRICE006802.2</fullName>
    </submittedName>
</protein>
<keyword evidence="12" id="KW-0503">Monooxygenase</keyword>
<dbReference type="EMBL" id="ODYU01007567">
    <property type="protein sequence ID" value="SOQ50449.1"/>
    <property type="molecule type" value="Genomic_DNA"/>
</dbReference>
<evidence type="ECO:0000256" key="2">
    <source>
        <dbReference type="ARBA" id="ARBA00003690"/>
    </source>
</evidence>
<evidence type="ECO:0000256" key="13">
    <source>
        <dbReference type="ARBA" id="ARBA00023136"/>
    </source>
</evidence>
<keyword evidence="7" id="KW-0479">Metal-binding</keyword>
<evidence type="ECO:0000256" key="7">
    <source>
        <dbReference type="ARBA" id="ARBA00022723"/>
    </source>
</evidence>
<evidence type="ECO:0000256" key="11">
    <source>
        <dbReference type="ARBA" id="ARBA00023004"/>
    </source>
</evidence>
<comment type="function">
    <text evidence="2">May be involved in the metabolism of insect hormones and in the breakdown of synthetic insecticides.</text>
</comment>
<dbReference type="PANTHER" id="PTHR24291:SF189">
    <property type="entry name" value="CYTOCHROME P450 4C3-RELATED"/>
    <property type="match status" value="1"/>
</dbReference>